<organism evidence="1 2">
    <name type="scientific">Lactiplantibacillus mudanjiangensis</name>
    <dbReference type="NCBI Taxonomy" id="1296538"/>
    <lineage>
        <taxon>Bacteria</taxon>
        <taxon>Bacillati</taxon>
        <taxon>Bacillota</taxon>
        <taxon>Bacilli</taxon>
        <taxon>Lactobacillales</taxon>
        <taxon>Lactobacillaceae</taxon>
        <taxon>Lactiplantibacillus</taxon>
    </lineage>
</organism>
<evidence type="ECO:0000313" key="2">
    <source>
        <dbReference type="Proteomes" id="UP000289996"/>
    </source>
</evidence>
<dbReference type="OrthoDB" id="9777694at2"/>
<dbReference type="AlphaFoldDB" id="A0A660DU74"/>
<dbReference type="Proteomes" id="UP000289996">
    <property type="component" value="Unassembled WGS sequence"/>
</dbReference>
<dbReference type="RefSeq" id="WP_130851163.1">
    <property type="nucleotide sequence ID" value="NZ_UYIG01000001.1"/>
</dbReference>
<sequence length="404" mass="46603">MTIKLTRTELYNYVWKDGTSRTAKRLNTTADKIKLAALKANVPLPSNSYWGHLHMGTNVTKTKLPDPNNQSIINIPERKIHSNHSHLTSTTKIPLKKTNTISLQTSQNIFTDIPLEYSDSINQALQQIKVPKTMPTNPEPLITEIINQAKEEKKASQIGSVYMPYSNKSTINFHGRFGIKPTKEALTILNTLLKAFNKTNAKITLATEKNDILIELEGAILTLSCHIPSHRVLLKPDDKRWEKWHDTESEPTGEKICFSVKLQHAWNSQQIHHRKQETESDYVKRVFIKTIRLIPDSRKIVYNDQLAEIKREEEKLAQAHLEEKHREAYTKLKDLLDMARAHQVSLLLRSYIQDTSFKDQQTLDWANHQANWLDGQESSDILKESDKQKLITDFFKVNDQHSIF</sequence>
<proteinExistence type="predicted"/>
<accession>A0A660DU74</accession>
<name>A0A660DU74_9LACO</name>
<dbReference type="EMBL" id="UYIG01000001">
    <property type="protein sequence ID" value="VDG26753.1"/>
    <property type="molecule type" value="Genomic_DNA"/>
</dbReference>
<gene>
    <name evidence="1" type="ORF">MUDAN_MDHGFNIF_00156</name>
</gene>
<reference evidence="1 2" key="1">
    <citation type="submission" date="2018-11" db="EMBL/GenBank/DDBJ databases">
        <authorList>
            <person name="Wuyts S."/>
        </authorList>
    </citation>
    <scope>NUCLEOTIDE SEQUENCE [LARGE SCALE GENOMIC DNA]</scope>
    <source>
        <strain evidence="1">Lactobacillus mudanjiangensis AMBF249</strain>
    </source>
</reference>
<evidence type="ECO:0000313" key="1">
    <source>
        <dbReference type="EMBL" id="VDG26753.1"/>
    </source>
</evidence>
<keyword evidence="2" id="KW-1185">Reference proteome</keyword>
<protein>
    <submittedName>
        <fullName evidence="1">Uncharacterized protein</fullName>
    </submittedName>
</protein>